<keyword evidence="4" id="KW-0456">Lyase</keyword>
<evidence type="ECO:0000256" key="1">
    <source>
        <dbReference type="ARBA" id="ARBA00001933"/>
    </source>
</evidence>
<evidence type="ECO:0000256" key="4">
    <source>
        <dbReference type="ARBA" id="ARBA00023239"/>
    </source>
</evidence>
<dbReference type="PANTHER" id="PTHR11999:SF70">
    <property type="entry name" value="MIP05841P"/>
    <property type="match status" value="1"/>
</dbReference>
<evidence type="ECO:0000256" key="3">
    <source>
        <dbReference type="ARBA" id="ARBA00022898"/>
    </source>
</evidence>
<dbReference type="GO" id="GO:0006520">
    <property type="term" value="P:amino acid metabolic process"/>
    <property type="evidence" value="ECO:0007669"/>
    <property type="project" value="InterPro"/>
</dbReference>
<dbReference type="Pfam" id="PF00282">
    <property type="entry name" value="Pyridoxal_deC"/>
    <property type="match status" value="1"/>
</dbReference>
<dbReference type="GO" id="GO:0019752">
    <property type="term" value="P:carboxylic acid metabolic process"/>
    <property type="evidence" value="ECO:0007669"/>
    <property type="project" value="InterPro"/>
</dbReference>
<dbReference type="SUPFAM" id="SSF53383">
    <property type="entry name" value="PLP-dependent transferases"/>
    <property type="match status" value="1"/>
</dbReference>
<sequence>MHDDKAECGNLATLLQQLGQDLDKYLRFEHPDAMLNASNWRNALGRSLPEDGIGIDNVMAEIGRDLIPNGGPISSPGFTSFITTGATSIGTLANVASAVAAPQRMSLTAFNFLEELSLQWMAEMFELPSNMQGLYSSGGSVANIVALGAARQHTFEQRLGIDPAQEGISHPCRIYTTEASHHTIHRAAAVLGFGRNAITTIASDALGRMSPQALKKQLETDIDTSFIPIAIVATAGTTSTGAIDPLKEIGEIAREHSIWFHIDGAYGLPGILDPKTRPLYEGLSLADSVIVDPHKWLGAPVGIGATFVRDRNILNRAFTQGASDYLEGSMTDNTAQHSMDSLGIPYCDFGVELSAPSRGAVVWALIREIGKTGIRERVCRHNAMAKYVAERARAHPNLEVVQEPTLSICCFRYVSNEWENLNELNTRIHRQLVHNNRNIPSTAVINGTLAIRPCFVGARTSWQQANDLVDEVIATGRQLIEQKT</sequence>
<gene>
    <name evidence="5" type="ORF">MNBD_GAMMA16-721</name>
</gene>
<organism evidence="5">
    <name type="scientific">hydrothermal vent metagenome</name>
    <dbReference type="NCBI Taxonomy" id="652676"/>
    <lineage>
        <taxon>unclassified sequences</taxon>
        <taxon>metagenomes</taxon>
        <taxon>ecological metagenomes</taxon>
    </lineage>
</organism>
<dbReference type="Gene3D" id="3.90.1150.170">
    <property type="match status" value="1"/>
</dbReference>
<comment type="cofactor">
    <cofactor evidence="1">
        <name>pyridoxal 5'-phosphate</name>
        <dbReference type="ChEBI" id="CHEBI:597326"/>
    </cofactor>
</comment>
<dbReference type="EMBL" id="UOFO01000034">
    <property type="protein sequence ID" value="VAW84088.1"/>
    <property type="molecule type" value="Genomic_DNA"/>
</dbReference>
<keyword evidence="2" id="KW-0210">Decarboxylase</keyword>
<dbReference type="GO" id="GO:0016831">
    <property type="term" value="F:carboxy-lyase activity"/>
    <property type="evidence" value="ECO:0007669"/>
    <property type="project" value="UniProtKB-KW"/>
</dbReference>
<dbReference type="InterPro" id="IPR002129">
    <property type="entry name" value="PyrdxlP-dep_de-COase"/>
</dbReference>
<dbReference type="InterPro" id="IPR010977">
    <property type="entry name" value="Aromatic_deC"/>
</dbReference>
<dbReference type="AlphaFoldDB" id="A0A3B0YT76"/>
<reference evidence="5" key="1">
    <citation type="submission" date="2018-06" db="EMBL/GenBank/DDBJ databases">
        <authorList>
            <person name="Zhirakovskaya E."/>
        </authorList>
    </citation>
    <scope>NUCLEOTIDE SEQUENCE</scope>
</reference>
<name>A0A3B0YT76_9ZZZZ</name>
<evidence type="ECO:0000256" key="2">
    <source>
        <dbReference type="ARBA" id="ARBA00022793"/>
    </source>
</evidence>
<protein>
    <submittedName>
        <fullName evidence="5">Pyridoxal-dependent decarboxylase</fullName>
    </submittedName>
</protein>
<evidence type="ECO:0000313" key="5">
    <source>
        <dbReference type="EMBL" id="VAW84088.1"/>
    </source>
</evidence>
<accession>A0A3B0YT76</accession>
<dbReference type="PANTHER" id="PTHR11999">
    <property type="entry name" value="GROUP II PYRIDOXAL-5-PHOSPHATE DECARBOXYLASE"/>
    <property type="match status" value="1"/>
</dbReference>
<dbReference type="GO" id="GO:0030170">
    <property type="term" value="F:pyridoxal phosphate binding"/>
    <property type="evidence" value="ECO:0007669"/>
    <property type="project" value="InterPro"/>
</dbReference>
<dbReference type="InterPro" id="IPR015424">
    <property type="entry name" value="PyrdxlP-dep_Trfase"/>
</dbReference>
<dbReference type="PRINTS" id="PR00800">
    <property type="entry name" value="YHDCRBOXLASE"/>
</dbReference>
<proteinExistence type="predicted"/>
<dbReference type="InterPro" id="IPR015421">
    <property type="entry name" value="PyrdxlP-dep_Trfase_major"/>
</dbReference>
<dbReference type="Gene3D" id="3.40.640.10">
    <property type="entry name" value="Type I PLP-dependent aspartate aminotransferase-like (Major domain)"/>
    <property type="match status" value="1"/>
</dbReference>
<keyword evidence="3" id="KW-0663">Pyridoxal phosphate</keyword>